<protein>
    <submittedName>
        <fullName evidence="3">Uncharacterized protein</fullName>
    </submittedName>
</protein>
<reference evidence="3" key="3">
    <citation type="submission" date="2025-08" db="UniProtKB">
        <authorList>
            <consortium name="RefSeq"/>
        </authorList>
    </citation>
    <scope>IDENTIFICATION</scope>
    <source>
        <strain evidence="3">CBS 342.82</strain>
    </source>
</reference>
<feature type="compositionally biased region" description="Low complexity" evidence="1">
    <location>
        <begin position="61"/>
        <end position="73"/>
    </location>
</feature>
<evidence type="ECO:0000313" key="2">
    <source>
        <dbReference type="Proteomes" id="UP000504637"/>
    </source>
</evidence>
<reference evidence="3" key="2">
    <citation type="submission" date="2020-04" db="EMBL/GenBank/DDBJ databases">
        <authorList>
            <consortium name="NCBI Genome Project"/>
        </authorList>
    </citation>
    <scope>NUCLEOTIDE SEQUENCE</scope>
    <source>
        <strain evidence="3">CBS 342.82</strain>
    </source>
</reference>
<feature type="region of interest" description="Disordered" evidence="1">
    <location>
        <begin position="27"/>
        <end position="207"/>
    </location>
</feature>
<feature type="compositionally biased region" description="Polar residues" evidence="1">
    <location>
        <begin position="101"/>
        <end position="122"/>
    </location>
</feature>
<reference evidence="3" key="1">
    <citation type="submission" date="2020-01" db="EMBL/GenBank/DDBJ databases">
        <authorList>
            <consortium name="DOE Joint Genome Institute"/>
            <person name="Haridas S."/>
            <person name="Albert R."/>
            <person name="Binder M."/>
            <person name="Bloem J."/>
            <person name="Labutti K."/>
            <person name="Salamov A."/>
            <person name="Andreopoulos B."/>
            <person name="Baker S.E."/>
            <person name="Barry K."/>
            <person name="Bills G."/>
            <person name="Bluhm B.H."/>
            <person name="Cannon C."/>
            <person name="Castanera R."/>
            <person name="Culley D.E."/>
            <person name="Daum C."/>
            <person name="Ezra D."/>
            <person name="Gonzalez J.B."/>
            <person name="Henrissat B."/>
            <person name="Kuo A."/>
            <person name="Liang C."/>
            <person name="Lipzen A."/>
            <person name="Lutzoni F."/>
            <person name="Magnuson J."/>
            <person name="Mondo S."/>
            <person name="Nolan M."/>
            <person name="Ohm R."/>
            <person name="Pangilinan J."/>
            <person name="Park H.-J."/>
            <person name="Ramirez L."/>
            <person name="Alfaro M."/>
            <person name="Sun H."/>
            <person name="Tritt A."/>
            <person name="Yoshinaga Y."/>
            <person name="Zwiers L.-H."/>
            <person name="Turgeon B.G."/>
            <person name="Goodwin S.B."/>
            <person name="Spatafora J.W."/>
            <person name="Crous P.W."/>
            <person name="Grigoriev I.V."/>
        </authorList>
    </citation>
    <scope>NUCLEOTIDE SEQUENCE</scope>
    <source>
        <strain evidence="3">CBS 342.82</strain>
    </source>
</reference>
<dbReference type="AlphaFoldDB" id="A0A6J3MCJ0"/>
<sequence length="207" mass="23667">MCFVTVKDLEVDPPARRVKEVRRVIRDYPSLPPPPRISETMSRTTIIEQRRPPSPSRTEVRAPSVRAPPSVAATRASQRYVQVEVEAESDRVSVSSSDEVLSQTTRRSEGASSRATHQSLHTRVSSHPRAPSVPAPPSVRPRSEYSVHEREREITREYPPRPEYETYRYVDAPQSRVSREHRRSVAGDPRMSDESYRQLQVSIKNSR</sequence>
<organism evidence="3">
    <name type="scientific">Dissoconium aciculare CBS 342.82</name>
    <dbReference type="NCBI Taxonomy" id="1314786"/>
    <lineage>
        <taxon>Eukaryota</taxon>
        <taxon>Fungi</taxon>
        <taxon>Dikarya</taxon>
        <taxon>Ascomycota</taxon>
        <taxon>Pezizomycotina</taxon>
        <taxon>Dothideomycetes</taxon>
        <taxon>Dothideomycetidae</taxon>
        <taxon>Mycosphaerellales</taxon>
        <taxon>Dissoconiaceae</taxon>
        <taxon>Dissoconium</taxon>
    </lineage>
</organism>
<keyword evidence="2" id="KW-1185">Reference proteome</keyword>
<evidence type="ECO:0000256" key="1">
    <source>
        <dbReference type="SAM" id="MobiDB-lite"/>
    </source>
</evidence>
<dbReference type="RefSeq" id="XP_033461588.1">
    <property type="nucleotide sequence ID" value="XM_033604535.1"/>
</dbReference>
<evidence type="ECO:0000313" key="3">
    <source>
        <dbReference type="RefSeq" id="XP_033461588.1"/>
    </source>
</evidence>
<feature type="compositionally biased region" description="Polar residues" evidence="1">
    <location>
        <begin position="197"/>
        <end position="207"/>
    </location>
</feature>
<dbReference type="GeneID" id="54362335"/>
<gene>
    <name evidence="3" type="ORF">K489DRAFT_378983</name>
</gene>
<name>A0A6J3MCJ0_9PEZI</name>
<feature type="compositionally biased region" description="Basic and acidic residues" evidence="1">
    <location>
        <begin position="141"/>
        <end position="168"/>
    </location>
</feature>
<accession>A0A6J3MCJ0</accession>
<dbReference type="Proteomes" id="UP000504637">
    <property type="component" value="Unplaced"/>
</dbReference>
<proteinExistence type="predicted"/>